<keyword evidence="1" id="KW-0805">Transcription regulation</keyword>
<dbReference type="GO" id="GO:0003700">
    <property type="term" value="F:DNA-binding transcription factor activity"/>
    <property type="evidence" value="ECO:0007669"/>
    <property type="project" value="InterPro"/>
</dbReference>
<dbReference type="Gene3D" id="1.10.10.10">
    <property type="entry name" value="Winged helix-like DNA-binding domain superfamily/Winged helix DNA-binding domain"/>
    <property type="match status" value="1"/>
</dbReference>
<dbReference type="InterPro" id="IPR036388">
    <property type="entry name" value="WH-like_DNA-bd_sf"/>
</dbReference>
<protein>
    <submittedName>
        <fullName evidence="5">DNA-binding transcriptional regulator, ArsR family</fullName>
    </submittedName>
</protein>
<dbReference type="Pfam" id="PF12840">
    <property type="entry name" value="HTH_20"/>
    <property type="match status" value="1"/>
</dbReference>
<evidence type="ECO:0000313" key="5">
    <source>
        <dbReference type="EMBL" id="SER98988.1"/>
    </source>
</evidence>
<dbReference type="PRINTS" id="PR00778">
    <property type="entry name" value="HTHARSR"/>
</dbReference>
<dbReference type="SMART" id="SM00418">
    <property type="entry name" value="HTH_ARSR"/>
    <property type="match status" value="1"/>
</dbReference>
<gene>
    <name evidence="5" type="ORF">SAMN05443377_12616</name>
</gene>
<dbReference type="GO" id="GO:0003677">
    <property type="term" value="F:DNA binding"/>
    <property type="evidence" value="ECO:0007669"/>
    <property type="project" value="UniProtKB-KW"/>
</dbReference>
<evidence type="ECO:0000256" key="3">
    <source>
        <dbReference type="ARBA" id="ARBA00023163"/>
    </source>
</evidence>
<dbReference type="InterPro" id="IPR051081">
    <property type="entry name" value="HTH_MetalResp_TranReg"/>
</dbReference>
<keyword evidence="6" id="KW-1185">Reference proteome</keyword>
<dbReference type="AlphaFoldDB" id="A0A1H9TPJ7"/>
<dbReference type="RefSeq" id="WP_218139323.1">
    <property type="nucleotide sequence ID" value="NZ_FOGZ01000026.1"/>
</dbReference>
<organism evidence="5 6">
    <name type="scientific">Propionibacterium cyclohexanicum</name>
    <dbReference type="NCBI Taxonomy" id="64702"/>
    <lineage>
        <taxon>Bacteria</taxon>
        <taxon>Bacillati</taxon>
        <taxon>Actinomycetota</taxon>
        <taxon>Actinomycetes</taxon>
        <taxon>Propionibacteriales</taxon>
        <taxon>Propionibacteriaceae</taxon>
        <taxon>Propionibacterium</taxon>
    </lineage>
</organism>
<dbReference type="EMBL" id="FOGZ01000026">
    <property type="protein sequence ID" value="SER98988.1"/>
    <property type="molecule type" value="Genomic_DNA"/>
</dbReference>
<dbReference type="CDD" id="cd00090">
    <property type="entry name" value="HTH_ARSR"/>
    <property type="match status" value="1"/>
</dbReference>
<reference evidence="5 6" key="1">
    <citation type="submission" date="2016-10" db="EMBL/GenBank/DDBJ databases">
        <authorList>
            <person name="de Groot N.N."/>
        </authorList>
    </citation>
    <scope>NUCLEOTIDE SEQUENCE [LARGE SCALE GENOMIC DNA]</scope>
    <source>
        <strain evidence="5 6">DSM 16859</strain>
    </source>
</reference>
<evidence type="ECO:0000256" key="1">
    <source>
        <dbReference type="ARBA" id="ARBA00023015"/>
    </source>
</evidence>
<dbReference type="InterPro" id="IPR011991">
    <property type="entry name" value="ArsR-like_HTH"/>
</dbReference>
<keyword evidence="3" id="KW-0804">Transcription</keyword>
<dbReference type="InterPro" id="IPR036390">
    <property type="entry name" value="WH_DNA-bd_sf"/>
</dbReference>
<feature type="domain" description="HTH arsR-type" evidence="4">
    <location>
        <begin position="1"/>
        <end position="94"/>
    </location>
</feature>
<dbReference type="NCBIfam" id="NF033788">
    <property type="entry name" value="HTH_metalloreg"/>
    <property type="match status" value="1"/>
</dbReference>
<dbReference type="InterPro" id="IPR001845">
    <property type="entry name" value="HTH_ArsR_DNA-bd_dom"/>
</dbReference>
<dbReference type="PANTHER" id="PTHR33154">
    <property type="entry name" value="TRANSCRIPTIONAL REGULATOR, ARSR FAMILY"/>
    <property type="match status" value="1"/>
</dbReference>
<evidence type="ECO:0000313" key="6">
    <source>
        <dbReference type="Proteomes" id="UP000198815"/>
    </source>
</evidence>
<evidence type="ECO:0000259" key="4">
    <source>
        <dbReference type="PROSITE" id="PS50987"/>
    </source>
</evidence>
<dbReference type="STRING" id="64702.SAMN05443377_12616"/>
<proteinExistence type="predicted"/>
<sequence>MADLQEVLRAVADPARRRVLELLRSGGASAGELSRATGLSPSALSYHLVKLKEAGLVREDKQGRFVFYHLNLTVLEDAAVWFAGFAGRGGDGHE</sequence>
<name>A0A1H9TPJ7_9ACTN</name>
<keyword evidence="2 5" id="KW-0238">DNA-binding</keyword>
<dbReference type="SUPFAM" id="SSF46785">
    <property type="entry name" value="Winged helix' DNA-binding domain"/>
    <property type="match status" value="1"/>
</dbReference>
<evidence type="ECO:0000256" key="2">
    <source>
        <dbReference type="ARBA" id="ARBA00023125"/>
    </source>
</evidence>
<dbReference type="Proteomes" id="UP000198815">
    <property type="component" value="Unassembled WGS sequence"/>
</dbReference>
<dbReference type="PROSITE" id="PS50987">
    <property type="entry name" value="HTH_ARSR_2"/>
    <property type="match status" value="1"/>
</dbReference>
<accession>A0A1H9TPJ7</accession>
<dbReference type="PANTHER" id="PTHR33154:SF33">
    <property type="entry name" value="TRANSCRIPTIONAL REPRESSOR SDPR"/>
    <property type="match status" value="1"/>
</dbReference>